<protein>
    <submittedName>
        <fullName evidence="6">LysR family transcriptional regulator</fullName>
    </submittedName>
</protein>
<dbReference type="Pfam" id="PF00126">
    <property type="entry name" value="HTH_1"/>
    <property type="match status" value="1"/>
</dbReference>
<dbReference type="InterPro" id="IPR036388">
    <property type="entry name" value="WH-like_DNA-bd_sf"/>
</dbReference>
<evidence type="ECO:0000313" key="6">
    <source>
        <dbReference type="EMBL" id="MTV36006.1"/>
    </source>
</evidence>
<dbReference type="PRINTS" id="PR00039">
    <property type="entry name" value="HTHLYSR"/>
</dbReference>
<dbReference type="PANTHER" id="PTHR30118:SF15">
    <property type="entry name" value="TRANSCRIPTIONAL REGULATORY PROTEIN"/>
    <property type="match status" value="1"/>
</dbReference>
<dbReference type="RefSeq" id="WP_155461371.1">
    <property type="nucleotide sequence ID" value="NZ_WNKY01000001.1"/>
</dbReference>
<dbReference type="Pfam" id="PF03466">
    <property type="entry name" value="LysR_substrate"/>
    <property type="match status" value="1"/>
</dbReference>
<keyword evidence="4" id="KW-0804">Transcription</keyword>
<dbReference type="PROSITE" id="PS50931">
    <property type="entry name" value="HTH_LYSR"/>
    <property type="match status" value="1"/>
</dbReference>
<dbReference type="SUPFAM" id="SSF53850">
    <property type="entry name" value="Periplasmic binding protein-like II"/>
    <property type="match status" value="1"/>
</dbReference>
<dbReference type="PANTHER" id="PTHR30118">
    <property type="entry name" value="HTH-TYPE TRANSCRIPTIONAL REGULATOR LEUO-RELATED"/>
    <property type="match status" value="1"/>
</dbReference>
<evidence type="ECO:0000256" key="2">
    <source>
        <dbReference type="ARBA" id="ARBA00023015"/>
    </source>
</evidence>
<keyword evidence="2" id="KW-0805">Transcription regulation</keyword>
<dbReference type="InterPro" id="IPR036390">
    <property type="entry name" value="WH_DNA-bd_sf"/>
</dbReference>
<reference evidence="6 7" key="1">
    <citation type="submission" date="2019-11" db="EMBL/GenBank/DDBJ databases">
        <title>Type strains purchased from KCTC, JCM and DSMZ.</title>
        <authorList>
            <person name="Lu H."/>
        </authorList>
    </citation>
    <scope>NUCLEOTIDE SEQUENCE [LARGE SCALE GENOMIC DNA]</scope>
    <source>
        <strain evidence="6 7">KCTC 22382</strain>
    </source>
</reference>
<dbReference type="Gene3D" id="3.40.190.10">
    <property type="entry name" value="Periplasmic binding protein-like II"/>
    <property type="match status" value="2"/>
</dbReference>
<evidence type="ECO:0000313" key="7">
    <source>
        <dbReference type="Proteomes" id="UP000475582"/>
    </source>
</evidence>
<dbReference type="Gene3D" id="1.10.10.10">
    <property type="entry name" value="Winged helix-like DNA-binding domain superfamily/Winged helix DNA-binding domain"/>
    <property type="match status" value="1"/>
</dbReference>
<dbReference type="SUPFAM" id="SSF46785">
    <property type="entry name" value="Winged helix' DNA-binding domain"/>
    <property type="match status" value="1"/>
</dbReference>
<feature type="domain" description="HTH lysR-type" evidence="5">
    <location>
        <begin position="6"/>
        <end position="63"/>
    </location>
</feature>
<evidence type="ECO:0000256" key="3">
    <source>
        <dbReference type="ARBA" id="ARBA00023125"/>
    </source>
</evidence>
<dbReference type="EMBL" id="WNKY01000001">
    <property type="protein sequence ID" value="MTV36006.1"/>
    <property type="molecule type" value="Genomic_DNA"/>
</dbReference>
<name>A0A6L6PAH6_9BURK</name>
<keyword evidence="7" id="KW-1185">Reference proteome</keyword>
<dbReference type="Proteomes" id="UP000475582">
    <property type="component" value="Unassembled WGS sequence"/>
</dbReference>
<dbReference type="GO" id="GO:0003700">
    <property type="term" value="F:DNA-binding transcription factor activity"/>
    <property type="evidence" value="ECO:0007669"/>
    <property type="project" value="InterPro"/>
</dbReference>
<evidence type="ECO:0000259" key="5">
    <source>
        <dbReference type="PROSITE" id="PS50931"/>
    </source>
</evidence>
<comment type="similarity">
    <text evidence="1">Belongs to the LysR transcriptional regulatory family.</text>
</comment>
<accession>A0A6L6PAH6</accession>
<dbReference type="InterPro" id="IPR000847">
    <property type="entry name" value="LysR_HTH_N"/>
</dbReference>
<comment type="caution">
    <text evidence="6">The sequence shown here is derived from an EMBL/GenBank/DDBJ whole genome shotgun (WGS) entry which is preliminary data.</text>
</comment>
<dbReference type="OrthoDB" id="8583877at2"/>
<dbReference type="InterPro" id="IPR050389">
    <property type="entry name" value="LysR-type_TF"/>
</dbReference>
<sequence length="303" mass="33537">MDLRDLDLNLLLVFREIMRERQISAAAKRLRLTQSAVSNALARLRLSTGDDLFVRTAEGMQPTPMAEGMADAVSAALSQLEQALRPPPAFEPAVSRRRFALAMTDVGEIHFMPRLIEQCAALAPQVEIATVRLGAVHLRSELEEGRIDLVLGAFEDAPEAWFQRRLFRQSVVTLFRSGHPLAAGRLTQARLVAARHLVVTAMESPYDAINQALTAAGIDLQRAFSVPHFAAVPYILSTTDMVATVPQKLAERAAGPFQLRQTPSPLGLPLLQTNMFWHRRYHQDPGLCWLRELIAANFGESAT</sequence>
<organism evidence="6 7">
    <name type="scientific">Duganella radicis</name>
    <dbReference type="NCBI Taxonomy" id="551988"/>
    <lineage>
        <taxon>Bacteria</taxon>
        <taxon>Pseudomonadati</taxon>
        <taxon>Pseudomonadota</taxon>
        <taxon>Betaproteobacteria</taxon>
        <taxon>Burkholderiales</taxon>
        <taxon>Oxalobacteraceae</taxon>
        <taxon>Telluria group</taxon>
        <taxon>Duganella</taxon>
    </lineage>
</organism>
<proteinExistence type="inferred from homology"/>
<dbReference type="AlphaFoldDB" id="A0A6L6PAH6"/>
<dbReference type="CDD" id="cd08459">
    <property type="entry name" value="PBP2_DntR_NahR_LinR_like"/>
    <property type="match status" value="1"/>
</dbReference>
<dbReference type="GO" id="GO:0003677">
    <property type="term" value="F:DNA binding"/>
    <property type="evidence" value="ECO:0007669"/>
    <property type="project" value="UniProtKB-KW"/>
</dbReference>
<keyword evidence="3" id="KW-0238">DNA-binding</keyword>
<evidence type="ECO:0000256" key="1">
    <source>
        <dbReference type="ARBA" id="ARBA00009437"/>
    </source>
</evidence>
<gene>
    <name evidence="6" type="ORF">GM676_00215</name>
</gene>
<dbReference type="InterPro" id="IPR005119">
    <property type="entry name" value="LysR_subst-bd"/>
</dbReference>
<evidence type="ECO:0000256" key="4">
    <source>
        <dbReference type="ARBA" id="ARBA00023163"/>
    </source>
</evidence>